<name>A0ABU7CK45_9TELE</name>
<evidence type="ECO:0000256" key="2">
    <source>
        <dbReference type="SAM" id="MobiDB-lite"/>
    </source>
</evidence>
<proteinExistence type="predicted"/>
<protein>
    <submittedName>
        <fullName evidence="3">Uncharacterized protein</fullName>
    </submittedName>
</protein>
<gene>
    <name evidence="3" type="ORF">ATANTOWER_019937</name>
</gene>
<sequence length="248" mass="28963">MQKTKDKLEIALERHQDSSIKKLQEQNESHQSSRTKMAEGMALALEKKDQEWMEKMADVEKEKAALSARLEEMMEQSLTLFQKRDDLDELEGFQQQELAKVKHMLLRKGELLSQQERELQQKEAEIQSAKRGLSEARGKFQAMQLQHEESCRLNSELEIEREELLLLREEADKKISELEGRCQELQAVIQQVSEDFQMSQNMVSSLEKSLHDLQAENESLKLQQQKVRRKVAEVINHSEPDIHGVQFH</sequence>
<dbReference type="PANTHER" id="PTHR23157">
    <property type="entry name" value="GRIP AND COILED-COIL DOMAIN-CONTAINING PROTEIN 1"/>
    <property type="match status" value="1"/>
</dbReference>
<keyword evidence="1" id="KW-0175">Coiled coil</keyword>
<dbReference type="EMBL" id="JAHUTI010092707">
    <property type="protein sequence ID" value="MED6262471.1"/>
    <property type="molecule type" value="Genomic_DNA"/>
</dbReference>
<feature type="coiled-coil region" evidence="1">
    <location>
        <begin position="105"/>
        <end position="230"/>
    </location>
</feature>
<evidence type="ECO:0000256" key="1">
    <source>
        <dbReference type="SAM" id="Coils"/>
    </source>
</evidence>
<reference evidence="3 4" key="1">
    <citation type="submission" date="2021-07" db="EMBL/GenBank/DDBJ databases">
        <authorList>
            <person name="Palmer J.M."/>
        </authorList>
    </citation>
    <scope>NUCLEOTIDE SEQUENCE [LARGE SCALE GENOMIC DNA]</scope>
    <source>
        <strain evidence="3 4">AT_MEX2019</strain>
        <tissue evidence="3">Muscle</tissue>
    </source>
</reference>
<feature type="compositionally biased region" description="Basic and acidic residues" evidence="2">
    <location>
        <begin position="1"/>
        <end position="28"/>
    </location>
</feature>
<evidence type="ECO:0000313" key="3">
    <source>
        <dbReference type="EMBL" id="MED6262471.1"/>
    </source>
</evidence>
<dbReference type="PANTHER" id="PTHR23157:SF24">
    <property type="entry name" value="GOLGIN SUBFAMILY A MEMBER 1"/>
    <property type="match status" value="1"/>
</dbReference>
<comment type="caution">
    <text evidence="3">The sequence shown here is derived from an EMBL/GenBank/DDBJ whole genome shotgun (WGS) entry which is preliminary data.</text>
</comment>
<feature type="coiled-coil region" evidence="1">
    <location>
        <begin position="42"/>
        <end position="76"/>
    </location>
</feature>
<dbReference type="Proteomes" id="UP001345963">
    <property type="component" value="Unassembled WGS sequence"/>
</dbReference>
<dbReference type="InterPro" id="IPR051952">
    <property type="entry name" value="Golgi-autophagy_related"/>
</dbReference>
<keyword evidence="4" id="KW-1185">Reference proteome</keyword>
<accession>A0ABU7CK45</accession>
<evidence type="ECO:0000313" key="4">
    <source>
        <dbReference type="Proteomes" id="UP001345963"/>
    </source>
</evidence>
<organism evidence="3 4">
    <name type="scientific">Ataeniobius toweri</name>
    <dbReference type="NCBI Taxonomy" id="208326"/>
    <lineage>
        <taxon>Eukaryota</taxon>
        <taxon>Metazoa</taxon>
        <taxon>Chordata</taxon>
        <taxon>Craniata</taxon>
        <taxon>Vertebrata</taxon>
        <taxon>Euteleostomi</taxon>
        <taxon>Actinopterygii</taxon>
        <taxon>Neopterygii</taxon>
        <taxon>Teleostei</taxon>
        <taxon>Neoteleostei</taxon>
        <taxon>Acanthomorphata</taxon>
        <taxon>Ovalentaria</taxon>
        <taxon>Atherinomorphae</taxon>
        <taxon>Cyprinodontiformes</taxon>
        <taxon>Goodeidae</taxon>
        <taxon>Ataeniobius</taxon>
    </lineage>
</organism>
<feature type="region of interest" description="Disordered" evidence="2">
    <location>
        <begin position="1"/>
        <end position="38"/>
    </location>
</feature>